<dbReference type="PANTHER" id="PTHR30244">
    <property type="entry name" value="TRANSAMINASE"/>
    <property type="match status" value="1"/>
</dbReference>
<dbReference type="InterPro" id="IPR015424">
    <property type="entry name" value="PyrdxlP-dep_Trfase"/>
</dbReference>
<dbReference type="GO" id="GO:0000271">
    <property type="term" value="P:polysaccharide biosynthetic process"/>
    <property type="evidence" value="ECO:0007669"/>
    <property type="project" value="TreeGrafter"/>
</dbReference>
<protein>
    <submittedName>
        <fullName evidence="1">UDP-4-amino-4-deoxy-L-arabinose--oxoglutarate aminotransferase</fullName>
        <ecNumber evidence="1">2.6.1.87</ecNumber>
    </submittedName>
</protein>
<dbReference type="PIRSF" id="PIRSF000390">
    <property type="entry name" value="PLP_StrS"/>
    <property type="match status" value="1"/>
</dbReference>
<dbReference type="SUPFAM" id="SSF53383">
    <property type="entry name" value="PLP-dependent transferases"/>
    <property type="match status" value="1"/>
</dbReference>
<dbReference type="AlphaFoldDB" id="A0A3P3ZNF8"/>
<dbReference type="EC" id="2.6.1.87" evidence="1"/>
<dbReference type="PANTHER" id="PTHR30244:SF34">
    <property type="entry name" value="DTDP-4-AMINO-4,6-DIDEOXYGALACTOSE TRANSAMINASE"/>
    <property type="match status" value="1"/>
</dbReference>
<sequence>MSARNLPYLPFARPTIDEFMVEAVGDTLRSLWITSGPQVLAFEKALSEYHGGRPVRVFSSATAALEVAVLTAGIGPGDEVIIPAQTFFACANAVARTGATPVFVDVDPITRNLDLNAAEAAITPRTRALMPTHFAGWPVAPEPLYALAQEHGLRVIEDAALAIGSRWKGKLIGSFGDMVSFSFHPNKTLTTIEGGALIFASEEEARTAERLRFHGIVRLPDGTRDVVVTGSKSNLPDVNARLGLMQLARLEEFIARRHVLVARYFERLHTDPPCELPFRGDEGHSWNFFAPLLPLEQLRWSRKEIMDALHQEGIGSGISYEALHLTTRYSALGYQAGDFPHAERIARTTLTLPLYPTLTLEEVDRVCATLEKILKQAAR</sequence>
<organism evidence="1">
    <name type="scientific">mine drainage metagenome</name>
    <dbReference type="NCBI Taxonomy" id="410659"/>
    <lineage>
        <taxon>unclassified sequences</taxon>
        <taxon>metagenomes</taxon>
        <taxon>ecological metagenomes</taxon>
    </lineage>
</organism>
<gene>
    <name evidence="1" type="primary">arnB</name>
    <name evidence="1" type="ORF">CARN8_290002</name>
</gene>
<accession>A0A3P3ZNF8</accession>
<dbReference type="GO" id="GO:0030170">
    <property type="term" value="F:pyridoxal phosphate binding"/>
    <property type="evidence" value="ECO:0007669"/>
    <property type="project" value="TreeGrafter"/>
</dbReference>
<reference evidence="1" key="1">
    <citation type="submission" date="2018-10" db="EMBL/GenBank/DDBJ databases">
        <authorList>
            <person name="Plewniak F."/>
        </authorList>
    </citation>
    <scope>NUCLEOTIDE SEQUENCE</scope>
</reference>
<dbReference type="CDD" id="cd00616">
    <property type="entry name" value="AHBA_syn"/>
    <property type="match status" value="1"/>
</dbReference>
<dbReference type="Pfam" id="PF01041">
    <property type="entry name" value="DegT_DnrJ_EryC1"/>
    <property type="match status" value="1"/>
</dbReference>
<dbReference type="Gene3D" id="3.40.640.10">
    <property type="entry name" value="Type I PLP-dependent aspartate aminotransferase-like (Major domain)"/>
    <property type="match status" value="1"/>
</dbReference>
<proteinExistence type="predicted"/>
<keyword evidence="1" id="KW-0032">Aminotransferase</keyword>
<dbReference type="InterPro" id="IPR000653">
    <property type="entry name" value="DegT/StrS_aminotransferase"/>
</dbReference>
<name>A0A3P3ZNF8_9ZZZZ</name>
<dbReference type="InterPro" id="IPR015422">
    <property type="entry name" value="PyrdxlP-dep_Trfase_small"/>
</dbReference>
<keyword evidence="1" id="KW-0808">Transferase</keyword>
<dbReference type="InterPro" id="IPR015421">
    <property type="entry name" value="PyrdxlP-dep_Trfase_major"/>
</dbReference>
<dbReference type="EMBL" id="UOYP01000212">
    <property type="protein sequence ID" value="VAY88209.1"/>
    <property type="molecule type" value="Genomic_DNA"/>
</dbReference>
<dbReference type="Gene3D" id="3.90.1150.10">
    <property type="entry name" value="Aspartate Aminotransferase, domain 1"/>
    <property type="match status" value="1"/>
</dbReference>
<evidence type="ECO:0000313" key="1">
    <source>
        <dbReference type="EMBL" id="VAY88209.1"/>
    </source>
</evidence>
<dbReference type="GO" id="GO:0099620">
    <property type="term" value="F:UDP-4-amino-4-deoxy-L-arabinose aminotransferase"/>
    <property type="evidence" value="ECO:0007669"/>
    <property type="project" value="UniProtKB-EC"/>
</dbReference>